<dbReference type="EMBL" id="QXFU01001109">
    <property type="protein sequence ID" value="KAE9010497.1"/>
    <property type="molecule type" value="Genomic_DNA"/>
</dbReference>
<evidence type="ECO:0008006" key="8">
    <source>
        <dbReference type="Google" id="ProtNLM"/>
    </source>
</evidence>
<sequence length="52" mass="5635">MTAVVMGLLVVGPATGVNARRVYCEDNRDNGTVSRTTMKRQRFPTANCASMS</sequence>
<dbReference type="EMBL" id="QXFV01001072">
    <property type="protein sequence ID" value="KAE9016094.1"/>
    <property type="molecule type" value="Genomic_DNA"/>
</dbReference>
<organism evidence="2 7">
    <name type="scientific">Phytophthora rubi</name>
    <dbReference type="NCBI Taxonomy" id="129364"/>
    <lineage>
        <taxon>Eukaryota</taxon>
        <taxon>Sar</taxon>
        <taxon>Stramenopiles</taxon>
        <taxon>Oomycota</taxon>
        <taxon>Peronosporomycetes</taxon>
        <taxon>Peronosporales</taxon>
        <taxon>Peronosporaceae</taxon>
        <taxon>Phytophthora</taxon>
    </lineage>
</organism>
<protein>
    <recommendedName>
        <fullName evidence="8">RxLR effector protein</fullName>
    </recommendedName>
</protein>
<evidence type="ECO:0000313" key="7">
    <source>
        <dbReference type="Proteomes" id="UP000435112"/>
    </source>
</evidence>
<evidence type="ECO:0000313" key="4">
    <source>
        <dbReference type="EMBL" id="KAE9334646.1"/>
    </source>
</evidence>
<comment type="caution">
    <text evidence="2">The sequence shown here is derived from an EMBL/GenBank/DDBJ whole genome shotgun (WGS) entry which is preliminary data.</text>
</comment>
<gene>
    <name evidence="3" type="ORF">PR001_g14734</name>
    <name evidence="2" type="ORF">PR002_g15332</name>
    <name evidence="4" type="ORF">PR003_g13421</name>
</gene>
<feature type="chain" id="PRO_5036379987" description="RxLR effector protein" evidence="1">
    <location>
        <begin position="20"/>
        <end position="52"/>
    </location>
</feature>
<accession>A0A6A3KXX8</accession>
<keyword evidence="6" id="KW-1185">Reference proteome</keyword>
<proteinExistence type="predicted"/>
<dbReference type="EMBL" id="QXFT01000847">
    <property type="protein sequence ID" value="KAE9334646.1"/>
    <property type="molecule type" value="Genomic_DNA"/>
</dbReference>
<evidence type="ECO:0000256" key="1">
    <source>
        <dbReference type="SAM" id="SignalP"/>
    </source>
</evidence>
<evidence type="ECO:0000313" key="5">
    <source>
        <dbReference type="Proteomes" id="UP000429607"/>
    </source>
</evidence>
<evidence type="ECO:0000313" key="2">
    <source>
        <dbReference type="EMBL" id="KAE9010497.1"/>
    </source>
</evidence>
<feature type="signal peptide" evidence="1">
    <location>
        <begin position="1"/>
        <end position="19"/>
    </location>
</feature>
<dbReference type="Proteomes" id="UP000435112">
    <property type="component" value="Unassembled WGS sequence"/>
</dbReference>
<evidence type="ECO:0000313" key="6">
    <source>
        <dbReference type="Proteomes" id="UP000434957"/>
    </source>
</evidence>
<dbReference type="AlphaFoldDB" id="A0A6A3KXX8"/>
<keyword evidence="1" id="KW-0732">Signal</keyword>
<dbReference type="Proteomes" id="UP000434957">
    <property type="component" value="Unassembled WGS sequence"/>
</dbReference>
<evidence type="ECO:0000313" key="3">
    <source>
        <dbReference type="EMBL" id="KAE9016094.1"/>
    </source>
</evidence>
<reference evidence="5 7" key="1">
    <citation type="submission" date="2018-09" db="EMBL/GenBank/DDBJ databases">
        <title>Genomic investigation of the strawberry pathogen Phytophthora fragariae indicates pathogenicity is determined by transcriptional variation in three key races.</title>
        <authorList>
            <person name="Adams T.M."/>
            <person name="Armitage A.D."/>
            <person name="Sobczyk M.K."/>
            <person name="Bates H.J."/>
            <person name="Dunwell J.M."/>
            <person name="Nellist C.F."/>
            <person name="Harrison R.J."/>
        </authorList>
    </citation>
    <scope>NUCLEOTIDE SEQUENCE [LARGE SCALE GENOMIC DNA]</scope>
    <source>
        <strain evidence="3 5">SCRP249</strain>
        <strain evidence="2 7">SCRP324</strain>
        <strain evidence="4 6">SCRP333</strain>
    </source>
</reference>
<name>A0A6A3KXX8_9STRA</name>
<dbReference type="Proteomes" id="UP000429607">
    <property type="component" value="Unassembled WGS sequence"/>
</dbReference>